<reference evidence="1" key="1">
    <citation type="journal article" date="2020" name="Stud. Mycol.">
        <title>101 Dothideomycetes genomes: a test case for predicting lifestyles and emergence of pathogens.</title>
        <authorList>
            <person name="Haridas S."/>
            <person name="Albert R."/>
            <person name="Binder M."/>
            <person name="Bloem J."/>
            <person name="Labutti K."/>
            <person name="Salamov A."/>
            <person name="Andreopoulos B."/>
            <person name="Baker S."/>
            <person name="Barry K."/>
            <person name="Bills G."/>
            <person name="Bluhm B."/>
            <person name="Cannon C."/>
            <person name="Castanera R."/>
            <person name="Culley D."/>
            <person name="Daum C."/>
            <person name="Ezra D."/>
            <person name="Gonzalez J."/>
            <person name="Henrissat B."/>
            <person name="Kuo A."/>
            <person name="Liang C."/>
            <person name="Lipzen A."/>
            <person name="Lutzoni F."/>
            <person name="Magnuson J."/>
            <person name="Mondo S."/>
            <person name="Nolan M."/>
            <person name="Ohm R."/>
            <person name="Pangilinan J."/>
            <person name="Park H.-J."/>
            <person name="Ramirez L."/>
            <person name="Alfaro M."/>
            <person name="Sun H."/>
            <person name="Tritt A."/>
            <person name="Yoshinaga Y."/>
            <person name="Zwiers L.-H."/>
            <person name="Turgeon B."/>
            <person name="Goodwin S."/>
            <person name="Spatafora J."/>
            <person name="Crous P."/>
            <person name="Grigoriev I."/>
        </authorList>
    </citation>
    <scope>NUCLEOTIDE SEQUENCE</scope>
    <source>
        <strain evidence="1">ATCC 16933</strain>
    </source>
</reference>
<accession>A0A6A6NYE1</accession>
<protein>
    <submittedName>
        <fullName evidence="1">Uncharacterized protein</fullName>
    </submittedName>
</protein>
<gene>
    <name evidence="1" type="ORF">BDY21DRAFT_51693</name>
</gene>
<dbReference type="EMBL" id="MU001683">
    <property type="protein sequence ID" value="KAF2456482.1"/>
    <property type="molecule type" value="Genomic_DNA"/>
</dbReference>
<proteinExistence type="predicted"/>
<dbReference type="AlphaFoldDB" id="A0A6A6NYE1"/>
<name>A0A6A6NYE1_9PEZI</name>
<sequence>MLTRFWQWFLAVSPPGGQQQGATMVSSPAAQNTPASAVATPAFDFGSMFGYSVREPFGGAHIFRRDVCDDAFPGEGASRNTCTPNDTLCCVRASEPFPQCEQYLGKGWCCVEE</sequence>
<evidence type="ECO:0000313" key="2">
    <source>
        <dbReference type="Proteomes" id="UP000799766"/>
    </source>
</evidence>
<dbReference type="Proteomes" id="UP000799766">
    <property type="component" value="Unassembled WGS sequence"/>
</dbReference>
<organism evidence="1 2">
    <name type="scientific">Lineolata rhizophorae</name>
    <dbReference type="NCBI Taxonomy" id="578093"/>
    <lineage>
        <taxon>Eukaryota</taxon>
        <taxon>Fungi</taxon>
        <taxon>Dikarya</taxon>
        <taxon>Ascomycota</taxon>
        <taxon>Pezizomycotina</taxon>
        <taxon>Dothideomycetes</taxon>
        <taxon>Dothideomycetes incertae sedis</taxon>
        <taxon>Lineolatales</taxon>
        <taxon>Lineolataceae</taxon>
        <taxon>Lineolata</taxon>
    </lineage>
</organism>
<evidence type="ECO:0000313" key="1">
    <source>
        <dbReference type="EMBL" id="KAF2456482.1"/>
    </source>
</evidence>
<keyword evidence="2" id="KW-1185">Reference proteome</keyword>
<dbReference type="OrthoDB" id="3937830at2759"/>